<dbReference type="Proteomes" id="UP001233673">
    <property type="component" value="Unassembled WGS sequence"/>
</dbReference>
<keyword evidence="1" id="KW-1133">Transmembrane helix</keyword>
<feature type="transmembrane region" description="Helical" evidence="1">
    <location>
        <begin position="147"/>
        <end position="170"/>
    </location>
</feature>
<keyword evidence="1" id="KW-0472">Membrane</keyword>
<accession>A0ABT9ICI5</accession>
<feature type="transmembrane region" description="Helical" evidence="1">
    <location>
        <begin position="81"/>
        <end position="101"/>
    </location>
</feature>
<comment type="caution">
    <text evidence="2">The sequence shown here is derived from an EMBL/GenBank/DDBJ whole genome shotgun (WGS) entry which is preliminary data.</text>
</comment>
<evidence type="ECO:0000313" key="2">
    <source>
        <dbReference type="EMBL" id="MDP5182845.1"/>
    </source>
</evidence>
<gene>
    <name evidence="2" type="ORF">QOZ88_09345</name>
</gene>
<feature type="transmembrane region" description="Helical" evidence="1">
    <location>
        <begin position="281"/>
        <end position="300"/>
    </location>
</feature>
<dbReference type="EMBL" id="JASNFN010000009">
    <property type="protein sequence ID" value="MDP5182845.1"/>
    <property type="molecule type" value="Genomic_DNA"/>
</dbReference>
<dbReference type="RefSeq" id="WP_305999510.1">
    <property type="nucleotide sequence ID" value="NZ_JASNFN010000009.1"/>
</dbReference>
<proteinExistence type="predicted"/>
<protein>
    <submittedName>
        <fullName evidence="2">Uncharacterized protein</fullName>
    </submittedName>
</protein>
<feature type="transmembrane region" description="Helical" evidence="1">
    <location>
        <begin position="312"/>
        <end position="330"/>
    </location>
</feature>
<organism evidence="2 3">
    <name type="scientific">Blastococcus carthaginiensis</name>
    <dbReference type="NCBI Taxonomy" id="3050034"/>
    <lineage>
        <taxon>Bacteria</taxon>
        <taxon>Bacillati</taxon>
        <taxon>Actinomycetota</taxon>
        <taxon>Actinomycetes</taxon>
        <taxon>Geodermatophilales</taxon>
        <taxon>Geodermatophilaceae</taxon>
        <taxon>Blastococcus</taxon>
    </lineage>
</organism>
<sequence length="395" mass="42421">MPPPNPPTLIPTSPPAEEILRHERAQWRGSRRVASAAVFAYSLFLGLRSVAYLEERFLESRNFQQLAAIPLSIGIGEGANALAALAGVIIAISLTGRSLVLNNAIDARLYARERLWRQLNEVAAALCALVGIGLLAGMTATQVLARIPFVVLSGTLLVLAVSASSTDFNFSHVERTRRFASLNRELLRYRSAQRRWAGSPESTEPPPIPGLGRRWLLPALAMTTALTALAGVAFVLGDAPILSRALGCLAVVGVGLAVSSVGVALVCFCINDFVDRSLVSASLHVVYLAAWLGFGIYAVVQFAADSSMETSARWILSIWTALIFLAPPLLSLPGIHHASIVLPQVTFSCAVHATVQRHLEKAIERLTDRLTDVDAPPPTPAGNRVRRWFDAMSGA</sequence>
<keyword evidence="3" id="KW-1185">Reference proteome</keyword>
<evidence type="ECO:0000256" key="1">
    <source>
        <dbReference type="SAM" id="Phobius"/>
    </source>
</evidence>
<name>A0ABT9ICI5_9ACTN</name>
<reference evidence="3" key="1">
    <citation type="submission" date="2023-05" db="EMBL/GenBank/DDBJ databases">
        <title>Draft genome of Pseudofrankia sp. BMG5.37.</title>
        <authorList>
            <person name="Gtari M."/>
            <person name="Ghodhbane F."/>
            <person name="Sbissi I."/>
        </authorList>
    </citation>
    <scope>NUCLEOTIDE SEQUENCE [LARGE SCALE GENOMIC DNA]</scope>
    <source>
        <strain evidence="3">BMG 814</strain>
    </source>
</reference>
<feature type="transmembrane region" description="Helical" evidence="1">
    <location>
        <begin position="215"/>
        <end position="236"/>
    </location>
</feature>
<keyword evidence="1" id="KW-0812">Transmembrane</keyword>
<feature type="transmembrane region" description="Helical" evidence="1">
    <location>
        <begin position="122"/>
        <end position="141"/>
    </location>
</feature>
<feature type="transmembrane region" description="Helical" evidence="1">
    <location>
        <begin position="242"/>
        <end position="269"/>
    </location>
</feature>
<evidence type="ECO:0000313" key="3">
    <source>
        <dbReference type="Proteomes" id="UP001233673"/>
    </source>
</evidence>